<accession>A0A1G9YD93</accession>
<proteinExistence type="predicted"/>
<dbReference type="Proteomes" id="UP000199226">
    <property type="component" value="Unassembled WGS sequence"/>
</dbReference>
<dbReference type="STRING" id="990371.SAMN05421813_1381"/>
<reference evidence="2" key="1">
    <citation type="submission" date="2016-10" db="EMBL/GenBank/DDBJ databases">
        <authorList>
            <person name="Varghese N."/>
            <person name="Submissions S."/>
        </authorList>
    </citation>
    <scope>NUCLEOTIDE SEQUENCE [LARGE SCALE GENOMIC DNA]</scope>
    <source>
        <strain evidence="2">DSM 24536</strain>
    </source>
</reference>
<evidence type="ECO:0000313" key="1">
    <source>
        <dbReference type="EMBL" id="SDN07010.1"/>
    </source>
</evidence>
<dbReference type="EMBL" id="FNHH01000038">
    <property type="protein sequence ID" value="SDN07010.1"/>
    <property type="molecule type" value="Genomic_DNA"/>
</dbReference>
<dbReference type="Pfam" id="PF19781">
    <property type="entry name" value="DUF6266"/>
    <property type="match status" value="1"/>
</dbReference>
<gene>
    <name evidence="1" type="ORF">SAMN05421813_1381</name>
</gene>
<name>A0A1G9YD93_9SPHI</name>
<keyword evidence="2" id="KW-1185">Reference proteome</keyword>
<dbReference type="InterPro" id="IPR046233">
    <property type="entry name" value="DUF6266"/>
</dbReference>
<evidence type="ECO:0000313" key="2">
    <source>
        <dbReference type="Proteomes" id="UP000199226"/>
    </source>
</evidence>
<dbReference type="AlphaFoldDB" id="A0A1G9YD93"/>
<organism evidence="1 2">
    <name type="scientific">Daejeonella rubra</name>
    <dbReference type="NCBI Taxonomy" id="990371"/>
    <lineage>
        <taxon>Bacteria</taxon>
        <taxon>Pseudomonadati</taxon>
        <taxon>Bacteroidota</taxon>
        <taxon>Sphingobacteriia</taxon>
        <taxon>Sphingobacteriales</taxon>
        <taxon>Sphingobacteriaceae</taxon>
        <taxon>Daejeonella</taxon>
    </lineage>
</organism>
<sequence length="227" mass="24977">MLIRPLGNIMAIITGGINGGFIGKAGSVVGYCQHGKWVMRGLPRLSPKNKKGSVDQNICRSKFSKMQYFLGPILPFIRIGFNLEAKRKGNTAHNSAKSWNMLNAFDENGEINYSAVRVSSGNLPGAADVAVETNGNELVFSWRDNSNEVPNPEHTGLREIDQVMLLAYNSQFNVIRFVMSGARRSAGREVLNIGWSKPGLEVHTWISFIADDRQSIANSTYAGIVVF</sequence>
<protein>
    <submittedName>
        <fullName evidence="1">Uncharacterized protein</fullName>
    </submittedName>
</protein>